<protein>
    <submittedName>
        <fullName evidence="1">Uncharacterized protein</fullName>
    </submittedName>
</protein>
<sequence>MISTPSWSTGTLKWHHMLNRPILNIIMKEANATQMAYATERSNQGVSNTLFHFSSIR</sequence>
<name>A0A2C9WNQ1_MANES</name>
<reference evidence="1" key="1">
    <citation type="submission" date="2016-02" db="EMBL/GenBank/DDBJ databases">
        <title>WGS assembly of Manihot esculenta.</title>
        <authorList>
            <person name="Bredeson J.V."/>
            <person name="Prochnik S.E."/>
            <person name="Lyons J.B."/>
            <person name="Schmutz J."/>
            <person name="Grimwood J."/>
            <person name="Vrebalov J."/>
            <person name="Bart R.S."/>
            <person name="Amuge T."/>
            <person name="Ferguson M.E."/>
            <person name="Green R."/>
            <person name="Putnam N."/>
            <person name="Stites J."/>
            <person name="Rounsley S."/>
            <person name="Rokhsar D.S."/>
        </authorList>
    </citation>
    <scope>NUCLEOTIDE SEQUENCE [LARGE SCALE GENOMIC DNA]</scope>
    <source>
        <tissue evidence="1">Leaf</tissue>
    </source>
</reference>
<accession>A0A2C9WNQ1</accession>
<dbReference type="AlphaFoldDB" id="A0A2C9WNQ1"/>
<evidence type="ECO:0000313" key="1">
    <source>
        <dbReference type="EMBL" id="OAY62055.1"/>
    </source>
</evidence>
<proteinExistence type="predicted"/>
<dbReference type="EMBL" id="CM004387">
    <property type="protein sequence ID" value="OAY62055.1"/>
    <property type="molecule type" value="Genomic_DNA"/>
</dbReference>
<gene>
    <name evidence="1" type="ORF">MANES_01G238700</name>
</gene>
<organism evidence="1">
    <name type="scientific">Manihot esculenta</name>
    <name type="common">Cassava</name>
    <name type="synonym">Jatropha manihot</name>
    <dbReference type="NCBI Taxonomy" id="3983"/>
    <lineage>
        <taxon>Eukaryota</taxon>
        <taxon>Viridiplantae</taxon>
        <taxon>Streptophyta</taxon>
        <taxon>Embryophyta</taxon>
        <taxon>Tracheophyta</taxon>
        <taxon>Spermatophyta</taxon>
        <taxon>Magnoliopsida</taxon>
        <taxon>eudicotyledons</taxon>
        <taxon>Gunneridae</taxon>
        <taxon>Pentapetalae</taxon>
        <taxon>rosids</taxon>
        <taxon>fabids</taxon>
        <taxon>Malpighiales</taxon>
        <taxon>Euphorbiaceae</taxon>
        <taxon>Crotonoideae</taxon>
        <taxon>Manihoteae</taxon>
        <taxon>Manihot</taxon>
    </lineage>
</organism>